<feature type="region of interest" description="Disordered" evidence="1">
    <location>
        <begin position="1"/>
        <end position="53"/>
    </location>
</feature>
<sequence>MVASIDTHPQELPVPQKHESVPALPGTTIPADSQQPPTTFRSTDDIPHTFPGPIIDGRATTVTRYKPRQLINSPLVQPIFTLTNDAYSESHSKSSTLPHSTKRLDDPDAFLRGLGFDAGTFCFIVCWRDTDESIATIGAHKYVSPVFEADAGLGSGKKGTTFVRIQLPDKIGPDAEIWELKSLAVDVRLQGRGLASYLMKLVDEEVLRRLSEAPSGKELWMVLTTMKEANFGFYGRKGYASDYENVYEKGYMESETGFTVVHMSRRLA</sequence>
<evidence type="ECO:0000313" key="2">
    <source>
        <dbReference type="EMBL" id="KAF2765611.1"/>
    </source>
</evidence>
<protein>
    <submittedName>
        <fullName evidence="2">Uncharacterized protein</fullName>
    </submittedName>
</protein>
<evidence type="ECO:0000313" key="3">
    <source>
        <dbReference type="Proteomes" id="UP000799436"/>
    </source>
</evidence>
<dbReference type="OrthoDB" id="3794209at2759"/>
<gene>
    <name evidence="2" type="ORF">EJ03DRAFT_354665</name>
</gene>
<name>A0A6G1KY87_9PEZI</name>
<feature type="compositionally biased region" description="Polar residues" evidence="1">
    <location>
        <begin position="30"/>
        <end position="41"/>
    </location>
</feature>
<dbReference type="Gene3D" id="3.40.630.30">
    <property type="match status" value="1"/>
</dbReference>
<dbReference type="InterPro" id="IPR016181">
    <property type="entry name" value="Acyl_CoA_acyltransferase"/>
</dbReference>
<dbReference type="EMBL" id="ML995887">
    <property type="protein sequence ID" value="KAF2765611.1"/>
    <property type="molecule type" value="Genomic_DNA"/>
</dbReference>
<proteinExistence type="predicted"/>
<dbReference type="AlphaFoldDB" id="A0A6G1KY87"/>
<accession>A0A6G1KY87</accession>
<organism evidence="2 3">
    <name type="scientific">Teratosphaeria nubilosa</name>
    <dbReference type="NCBI Taxonomy" id="161662"/>
    <lineage>
        <taxon>Eukaryota</taxon>
        <taxon>Fungi</taxon>
        <taxon>Dikarya</taxon>
        <taxon>Ascomycota</taxon>
        <taxon>Pezizomycotina</taxon>
        <taxon>Dothideomycetes</taxon>
        <taxon>Dothideomycetidae</taxon>
        <taxon>Mycosphaerellales</taxon>
        <taxon>Teratosphaeriaceae</taxon>
        <taxon>Teratosphaeria</taxon>
    </lineage>
</organism>
<dbReference type="SUPFAM" id="SSF55729">
    <property type="entry name" value="Acyl-CoA N-acyltransferases (Nat)"/>
    <property type="match status" value="1"/>
</dbReference>
<keyword evidence="3" id="KW-1185">Reference proteome</keyword>
<dbReference type="Proteomes" id="UP000799436">
    <property type="component" value="Unassembled WGS sequence"/>
</dbReference>
<evidence type="ECO:0000256" key="1">
    <source>
        <dbReference type="SAM" id="MobiDB-lite"/>
    </source>
</evidence>
<reference evidence="2" key="1">
    <citation type="journal article" date="2020" name="Stud. Mycol.">
        <title>101 Dothideomycetes genomes: a test case for predicting lifestyles and emergence of pathogens.</title>
        <authorList>
            <person name="Haridas S."/>
            <person name="Albert R."/>
            <person name="Binder M."/>
            <person name="Bloem J."/>
            <person name="Labutti K."/>
            <person name="Salamov A."/>
            <person name="Andreopoulos B."/>
            <person name="Baker S."/>
            <person name="Barry K."/>
            <person name="Bills G."/>
            <person name="Bluhm B."/>
            <person name="Cannon C."/>
            <person name="Castanera R."/>
            <person name="Culley D."/>
            <person name="Daum C."/>
            <person name="Ezra D."/>
            <person name="Gonzalez J."/>
            <person name="Henrissat B."/>
            <person name="Kuo A."/>
            <person name="Liang C."/>
            <person name="Lipzen A."/>
            <person name="Lutzoni F."/>
            <person name="Magnuson J."/>
            <person name="Mondo S."/>
            <person name="Nolan M."/>
            <person name="Ohm R."/>
            <person name="Pangilinan J."/>
            <person name="Park H.-J."/>
            <person name="Ramirez L."/>
            <person name="Alfaro M."/>
            <person name="Sun H."/>
            <person name="Tritt A."/>
            <person name="Yoshinaga Y."/>
            <person name="Zwiers L.-H."/>
            <person name="Turgeon B."/>
            <person name="Goodwin S."/>
            <person name="Spatafora J."/>
            <person name="Crous P."/>
            <person name="Grigoriev I."/>
        </authorList>
    </citation>
    <scope>NUCLEOTIDE SEQUENCE</scope>
    <source>
        <strain evidence="2">CBS 116005</strain>
    </source>
</reference>